<feature type="transmembrane region" description="Helical" evidence="1">
    <location>
        <begin position="161"/>
        <end position="180"/>
    </location>
</feature>
<proteinExistence type="predicted"/>
<keyword evidence="1" id="KW-0812">Transmembrane</keyword>
<gene>
    <name evidence="2" type="ordered locus">AciX9_1770</name>
</gene>
<dbReference type="AlphaFoldDB" id="E8WZD0"/>
<organism evidence="3">
    <name type="scientific">Granulicella tundricola (strain ATCC BAA-1859 / DSM 23138 / MP5ACTX9)</name>
    <dbReference type="NCBI Taxonomy" id="1198114"/>
    <lineage>
        <taxon>Bacteria</taxon>
        <taxon>Pseudomonadati</taxon>
        <taxon>Acidobacteriota</taxon>
        <taxon>Terriglobia</taxon>
        <taxon>Terriglobales</taxon>
        <taxon>Acidobacteriaceae</taxon>
        <taxon>Granulicella</taxon>
    </lineage>
</organism>
<evidence type="ECO:0000313" key="2">
    <source>
        <dbReference type="EMBL" id="ADW68818.1"/>
    </source>
</evidence>
<accession>E8WZD0</accession>
<evidence type="ECO:0000256" key="1">
    <source>
        <dbReference type="SAM" id="Phobius"/>
    </source>
</evidence>
<feature type="transmembrane region" description="Helical" evidence="1">
    <location>
        <begin position="133"/>
        <end position="155"/>
    </location>
</feature>
<dbReference type="PaxDb" id="1198114-AciX9_1770"/>
<dbReference type="PANTHER" id="PTHR11040:SF44">
    <property type="entry name" value="PROTEIN ZNTC-RELATED"/>
    <property type="match status" value="1"/>
</dbReference>
<dbReference type="HOGENOM" id="CLU_1105919_0_0_0"/>
<reference evidence="3" key="1">
    <citation type="submission" date="2011-01" db="EMBL/GenBank/DDBJ databases">
        <title>Complete sequence of chromosome of Acidobacterium sp. MP5ACTX9.</title>
        <authorList>
            <consortium name="US DOE Joint Genome Institute"/>
            <person name="Lucas S."/>
            <person name="Copeland A."/>
            <person name="Lapidus A."/>
            <person name="Cheng J.-F."/>
            <person name="Goodwin L."/>
            <person name="Pitluck S."/>
            <person name="Teshima H."/>
            <person name="Detter J.C."/>
            <person name="Han C."/>
            <person name="Tapia R."/>
            <person name="Land M."/>
            <person name="Hauser L."/>
            <person name="Kyrpides N."/>
            <person name="Ivanova N."/>
            <person name="Ovchinnikova G."/>
            <person name="Pagani I."/>
            <person name="Rawat S.R."/>
            <person name="Mannisto M."/>
            <person name="Haggblom M.M."/>
            <person name="Woyke T."/>
        </authorList>
    </citation>
    <scope>NUCLEOTIDE SEQUENCE [LARGE SCALE GENOMIC DNA]</scope>
    <source>
        <strain evidence="3">MP5ACTX9</strain>
    </source>
</reference>
<dbReference type="GO" id="GO:0005385">
    <property type="term" value="F:zinc ion transmembrane transporter activity"/>
    <property type="evidence" value="ECO:0007669"/>
    <property type="project" value="TreeGrafter"/>
</dbReference>
<evidence type="ECO:0000313" key="3">
    <source>
        <dbReference type="Proteomes" id="UP000000343"/>
    </source>
</evidence>
<sequence>MPLLIAAAAGLLLGAAFLDLLPEALDLGAKQRLGGADVLGLTLGFFLLFAAIESGLDALTEREAGAQKTLRRVAGGLLVFHSFRDGMAIGAAFAASHTAGYAVALGIGAHDLADGMNTIILTTRGEKARWPDYLFLGLDAMAPFVGGLLTVWWLISSRDAVILLTLAAGFFLQMATSDFLPQVRRHEGNRRWLLGAVVGGAGVIYLTNRLLAG</sequence>
<name>E8WZD0_GRATM</name>
<dbReference type="GO" id="GO:0016020">
    <property type="term" value="C:membrane"/>
    <property type="evidence" value="ECO:0007669"/>
    <property type="project" value="TreeGrafter"/>
</dbReference>
<keyword evidence="1" id="KW-1133">Transmembrane helix</keyword>
<dbReference type="Proteomes" id="UP000000343">
    <property type="component" value="Chromosome"/>
</dbReference>
<dbReference type="eggNOG" id="COG0428">
    <property type="taxonomic scope" value="Bacteria"/>
</dbReference>
<dbReference type="KEGG" id="acm:AciX9_1770"/>
<keyword evidence="3" id="KW-1185">Reference proteome</keyword>
<keyword evidence="1" id="KW-0472">Membrane</keyword>
<dbReference type="STRING" id="1198114.AciX9_1770"/>
<dbReference type="EMBL" id="CP002480">
    <property type="protein sequence ID" value="ADW68818.1"/>
    <property type="molecule type" value="Genomic_DNA"/>
</dbReference>
<dbReference type="PANTHER" id="PTHR11040">
    <property type="entry name" value="ZINC/IRON TRANSPORTER"/>
    <property type="match status" value="1"/>
</dbReference>
<feature type="transmembrane region" description="Helical" evidence="1">
    <location>
        <begin position="34"/>
        <end position="52"/>
    </location>
</feature>
<feature type="transmembrane region" description="Helical" evidence="1">
    <location>
        <begin position="192"/>
        <end position="211"/>
    </location>
</feature>
<protein>
    <submittedName>
        <fullName evidence="2">Zinc/iron permease</fullName>
    </submittedName>
</protein>